<organism evidence="1 2">
    <name type="scientific">Tatumella punctata</name>
    <dbReference type="NCBI Taxonomy" id="399969"/>
    <lineage>
        <taxon>Bacteria</taxon>
        <taxon>Pseudomonadati</taxon>
        <taxon>Pseudomonadota</taxon>
        <taxon>Gammaproteobacteria</taxon>
        <taxon>Enterobacterales</taxon>
        <taxon>Erwiniaceae</taxon>
        <taxon>Tatumella</taxon>
    </lineage>
</organism>
<sequence>MRNLCSNRLLAGVRLFLALVLAGLVFPVTAALTDAGINIRLQVVNRCAMSVASSADSPQVNVQCPRSVTYLVRVHQQAETYDHQPQYRRVEVSY</sequence>
<accession>A0ABW1VNJ8</accession>
<evidence type="ECO:0000313" key="2">
    <source>
        <dbReference type="Proteomes" id="UP001596215"/>
    </source>
</evidence>
<comment type="caution">
    <text evidence="1">The sequence shown here is derived from an EMBL/GenBank/DDBJ whole genome shotgun (WGS) entry which is preliminary data.</text>
</comment>
<reference evidence="2" key="1">
    <citation type="journal article" date="2019" name="Int. J. Syst. Evol. Microbiol.">
        <title>The Global Catalogue of Microorganisms (GCM) 10K type strain sequencing project: providing services to taxonomists for standard genome sequencing and annotation.</title>
        <authorList>
            <consortium name="The Broad Institute Genomics Platform"/>
            <consortium name="The Broad Institute Genome Sequencing Center for Infectious Disease"/>
            <person name="Wu L."/>
            <person name="Ma J."/>
        </authorList>
    </citation>
    <scope>NUCLEOTIDE SEQUENCE [LARGE SCALE GENOMIC DNA]</scope>
    <source>
        <strain evidence="2">CGMCC 4.1530</strain>
    </source>
</reference>
<dbReference type="EMBL" id="JBHSUC010000008">
    <property type="protein sequence ID" value="MFC6362083.1"/>
    <property type="molecule type" value="Genomic_DNA"/>
</dbReference>
<dbReference type="Proteomes" id="UP001596215">
    <property type="component" value="Unassembled WGS sequence"/>
</dbReference>
<keyword evidence="2" id="KW-1185">Reference proteome</keyword>
<name>A0ABW1VNJ8_9GAMM</name>
<proteinExistence type="predicted"/>
<gene>
    <name evidence="1" type="ORF">ACFP73_08220</name>
</gene>
<protein>
    <submittedName>
        <fullName evidence="1">Uncharacterized protein</fullName>
    </submittedName>
</protein>
<dbReference type="RefSeq" id="WP_212706703.1">
    <property type="nucleotide sequence ID" value="NZ_BAAAFW010000060.1"/>
</dbReference>
<evidence type="ECO:0000313" key="1">
    <source>
        <dbReference type="EMBL" id="MFC6362083.1"/>
    </source>
</evidence>